<keyword evidence="1" id="KW-0472">Membrane</keyword>
<keyword evidence="1" id="KW-1133">Transmembrane helix</keyword>
<gene>
    <name evidence="2" type="ORF">VBRA1451_LOCUS25140</name>
</gene>
<feature type="transmembrane region" description="Helical" evidence="1">
    <location>
        <begin position="6"/>
        <end position="34"/>
    </location>
</feature>
<protein>
    <submittedName>
        <fullName evidence="2">Uncharacterized protein</fullName>
    </submittedName>
</protein>
<evidence type="ECO:0000313" key="2">
    <source>
        <dbReference type="EMBL" id="CAD9070058.1"/>
    </source>
</evidence>
<keyword evidence="1" id="KW-0812">Transmembrane</keyword>
<accession>A0A7S1PB85</accession>
<proteinExistence type="predicted"/>
<dbReference type="EMBL" id="HBGB01042691">
    <property type="protein sequence ID" value="CAD9070058.1"/>
    <property type="molecule type" value="Transcribed_RNA"/>
</dbReference>
<organism evidence="2">
    <name type="scientific">Vitrella brassicaformis</name>
    <dbReference type="NCBI Taxonomy" id="1169539"/>
    <lineage>
        <taxon>Eukaryota</taxon>
        <taxon>Sar</taxon>
        <taxon>Alveolata</taxon>
        <taxon>Colpodellida</taxon>
        <taxon>Vitrellaceae</taxon>
        <taxon>Vitrella</taxon>
    </lineage>
</organism>
<reference evidence="2" key="1">
    <citation type="submission" date="2021-01" db="EMBL/GenBank/DDBJ databases">
        <authorList>
            <person name="Corre E."/>
            <person name="Pelletier E."/>
            <person name="Niang G."/>
            <person name="Scheremetjew M."/>
            <person name="Finn R."/>
            <person name="Kale V."/>
            <person name="Holt S."/>
            <person name="Cochrane G."/>
            <person name="Meng A."/>
            <person name="Brown T."/>
            <person name="Cohen L."/>
        </authorList>
    </citation>
    <scope>NUCLEOTIDE SEQUENCE</scope>
    <source>
        <strain evidence="2">CCMP3346</strain>
    </source>
</reference>
<name>A0A7S1PB85_9ALVE</name>
<evidence type="ECO:0000256" key="1">
    <source>
        <dbReference type="SAM" id="Phobius"/>
    </source>
</evidence>
<sequence>MLTTGVVRYGAVCVSACLPVCVLFLPSLLALLVFSGLPVWCKRRSHTPTHSPIRGVLLYREGYRSVSVCLSLCVCVYGYVQEKRGVCACARVRVWHPSMGSSIYLSYVLYLMC</sequence>
<dbReference type="AlphaFoldDB" id="A0A7S1PB85"/>